<feature type="region of interest" description="Disordered" evidence="1">
    <location>
        <begin position="356"/>
        <end position="379"/>
    </location>
</feature>
<name>A0A1A8VIT4_PLAOA</name>
<dbReference type="AlphaFoldDB" id="A0A1A8VIT4"/>
<feature type="compositionally biased region" description="Polar residues" evidence="1">
    <location>
        <begin position="1"/>
        <end position="15"/>
    </location>
</feature>
<gene>
    <name evidence="2" type="ORF">POVCU2_0002910</name>
</gene>
<evidence type="ECO:0000256" key="1">
    <source>
        <dbReference type="SAM" id="MobiDB-lite"/>
    </source>
</evidence>
<feature type="region of interest" description="Disordered" evidence="1">
    <location>
        <begin position="64"/>
        <end position="89"/>
    </location>
</feature>
<dbReference type="Proteomes" id="UP000078560">
    <property type="component" value="Unassembled WGS sequence"/>
</dbReference>
<dbReference type="EMBL" id="FLQU01000037">
    <property type="protein sequence ID" value="SBS80097.1"/>
    <property type="molecule type" value="Genomic_DNA"/>
</dbReference>
<feature type="region of interest" description="Disordered" evidence="1">
    <location>
        <begin position="164"/>
        <end position="190"/>
    </location>
</feature>
<feature type="region of interest" description="Disordered" evidence="1">
    <location>
        <begin position="275"/>
        <end position="299"/>
    </location>
</feature>
<proteinExistence type="predicted"/>
<evidence type="ECO:0000313" key="2">
    <source>
        <dbReference type="EMBL" id="SBS80097.1"/>
    </source>
</evidence>
<sequence length="722" mass="83250">MNKSGRSCNYSSSVLKSPGRSPLLSTSSQNGSCNYNNTNLQNEMVNIILESCIHEWFPFLKENREEEKPGQAKLREKEKEKSNNVKEARGSKLRNKILTQKLFYKGVKSSNFPLRRLCKTERNIFNLNDEEDDEDVFYNSNSIYMNMLRDGDTNNAEAELDAGGEVHDGTSNDAENGSELSACSRRPDEVNNANENVPFYDCIAEEGDEISARNNSKEYPNLYNKEKTPKEQFCAVREDMDEGRKRFDFEKWEMDINEQRVYTMQEQIIPLQRNEEGKNKKSDIEKNTGEASCGRDCHKDEYSNSRSTYNATKGSSYVEGVMKKSEVCSSRLECEQNVSKVDDIIENNTTLKGKKIDEISPNGENDTLSVNQSKGDNTDNVNIECKEPSETDTREDQHLKSESKSISVIIQEIKNEEAKVKDVVMDTYGNIYLGICLLVLKKDISYFSSRNALKNEALINEKKKIKEILKLYDKLFYSHFKFIPNKFYKETLRPIYSYYQHLKCTIGGGAPNASLDIKSRKSYSLSKDYEIQKSAECKIHEDVSQAQRRGSGSLELTNLGSFSNIISDTNIKRILLDVDANKDISHLERDYKFIYKDLVKLKGLLLKKRHYKNILYDYQKNFVQFNNRCVKTYRDIYPVEKEYKVYTQIKKETVEVINSINATCSINLFLRMNSKETVLNTFRERLWDNVKTTLRKFLSFLVVNEVLPVGNCSTAFLSHFLV</sequence>
<protein>
    <submittedName>
        <fullName evidence="2">Uncharacterized protein</fullName>
    </submittedName>
</protein>
<feature type="compositionally biased region" description="Polar residues" evidence="1">
    <location>
        <begin position="171"/>
        <end position="181"/>
    </location>
</feature>
<feature type="compositionally biased region" description="Polar residues" evidence="1">
    <location>
        <begin position="362"/>
        <end position="379"/>
    </location>
</feature>
<evidence type="ECO:0000313" key="3">
    <source>
        <dbReference type="Proteomes" id="UP000078560"/>
    </source>
</evidence>
<reference evidence="3" key="1">
    <citation type="submission" date="2016-05" db="EMBL/GenBank/DDBJ databases">
        <authorList>
            <person name="Naeem Raeece"/>
        </authorList>
    </citation>
    <scope>NUCLEOTIDE SEQUENCE [LARGE SCALE GENOMIC DNA]</scope>
</reference>
<feature type="region of interest" description="Disordered" evidence="1">
    <location>
        <begin position="1"/>
        <end position="31"/>
    </location>
</feature>
<accession>A0A1A8VIT4</accession>
<organism evidence="2 3">
    <name type="scientific">Plasmodium ovale curtisi</name>
    <dbReference type="NCBI Taxonomy" id="864141"/>
    <lineage>
        <taxon>Eukaryota</taxon>
        <taxon>Sar</taxon>
        <taxon>Alveolata</taxon>
        <taxon>Apicomplexa</taxon>
        <taxon>Aconoidasida</taxon>
        <taxon>Haemosporida</taxon>
        <taxon>Plasmodiidae</taxon>
        <taxon>Plasmodium</taxon>
        <taxon>Plasmodium (Plasmodium)</taxon>
    </lineage>
</organism>